<evidence type="ECO:0000313" key="1">
    <source>
        <dbReference type="EMBL" id="GMH09734.1"/>
    </source>
</evidence>
<proteinExistence type="predicted"/>
<dbReference type="AlphaFoldDB" id="A0AAD3XMF4"/>
<dbReference type="EMBL" id="BSYO01000009">
    <property type="protein sequence ID" value="GMH09734.1"/>
    <property type="molecule type" value="Genomic_DNA"/>
</dbReference>
<keyword evidence="2" id="KW-1185">Reference proteome</keyword>
<comment type="caution">
    <text evidence="1">The sequence shown here is derived from an EMBL/GenBank/DDBJ whole genome shotgun (WGS) entry which is preliminary data.</text>
</comment>
<sequence>MFCWSSLRVWLHDFLATQRKEGSWLCFLVLLREYYISLALLASWGLAWYGTSIADLSLFSENRDANGIMQTNIISCEKQYEAARSDARLCGRLVLLGLIALTKMWQGIAPEGPEVCSNLTKWLSCTPAVGGALVCSAAFG</sequence>
<reference evidence="1" key="1">
    <citation type="submission" date="2023-05" db="EMBL/GenBank/DDBJ databases">
        <title>Nepenthes gracilis genome sequencing.</title>
        <authorList>
            <person name="Fukushima K."/>
        </authorList>
    </citation>
    <scope>NUCLEOTIDE SEQUENCE</scope>
    <source>
        <strain evidence="1">SING2019-196</strain>
    </source>
</reference>
<name>A0AAD3XMF4_NEPGR</name>
<accession>A0AAD3XMF4</accession>
<dbReference type="Proteomes" id="UP001279734">
    <property type="component" value="Unassembled WGS sequence"/>
</dbReference>
<gene>
    <name evidence="1" type="ORF">Nepgr_011575</name>
</gene>
<protein>
    <submittedName>
        <fullName evidence="1">Uncharacterized protein</fullName>
    </submittedName>
</protein>
<evidence type="ECO:0000313" key="2">
    <source>
        <dbReference type="Proteomes" id="UP001279734"/>
    </source>
</evidence>
<organism evidence="1 2">
    <name type="scientific">Nepenthes gracilis</name>
    <name type="common">Slender pitcher plant</name>
    <dbReference type="NCBI Taxonomy" id="150966"/>
    <lineage>
        <taxon>Eukaryota</taxon>
        <taxon>Viridiplantae</taxon>
        <taxon>Streptophyta</taxon>
        <taxon>Embryophyta</taxon>
        <taxon>Tracheophyta</taxon>
        <taxon>Spermatophyta</taxon>
        <taxon>Magnoliopsida</taxon>
        <taxon>eudicotyledons</taxon>
        <taxon>Gunneridae</taxon>
        <taxon>Pentapetalae</taxon>
        <taxon>Caryophyllales</taxon>
        <taxon>Nepenthaceae</taxon>
        <taxon>Nepenthes</taxon>
    </lineage>
</organism>